<keyword evidence="2" id="KW-1185">Reference proteome</keyword>
<gene>
    <name evidence="1" type="ORF">OF897_18705</name>
</gene>
<evidence type="ECO:0000313" key="1">
    <source>
        <dbReference type="EMBL" id="MCX8525949.1"/>
    </source>
</evidence>
<reference evidence="1" key="1">
    <citation type="submission" date="2022-10" db="EMBL/GenBank/DDBJ databases">
        <title>Chryseobacterium sp. nov., a novel bacterial species.</title>
        <authorList>
            <person name="Cao Y."/>
        </authorList>
    </citation>
    <scope>NUCLEOTIDE SEQUENCE</scope>
    <source>
        <strain evidence="1">CCTCC AB2015118</strain>
    </source>
</reference>
<name>A0ABT3XWA9_9FLAO</name>
<sequence>MKKFYTFLVVILLIILSRSFLFNFFFSYKIIDERKVLKLEQKVSNKNLKSVEDIIHDELNVTSSLLSFTFNKCDSDPNKLLESKKANCIGYSAFLAASIDNKFYSESLNNEWRAEHKVGEIYFLGYNIHPLFKTKFFKDHDFVVIENRKTNEIIAVDPALYDYFKISKIKLK</sequence>
<evidence type="ECO:0008006" key="3">
    <source>
        <dbReference type="Google" id="ProtNLM"/>
    </source>
</evidence>
<accession>A0ABT3XWA9</accession>
<comment type="caution">
    <text evidence="1">The sequence shown here is derived from an EMBL/GenBank/DDBJ whole genome shotgun (WGS) entry which is preliminary data.</text>
</comment>
<evidence type="ECO:0000313" key="2">
    <source>
        <dbReference type="Proteomes" id="UP001073122"/>
    </source>
</evidence>
<dbReference type="RefSeq" id="WP_267267190.1">
    <property type="nucleotide sequence ID" value="NZ_JAOVZW010000025.1"/>
</dbReference>
<protein>
    <recommendedName>
        <fullName evidence="3">Transglutaminase-like domain-containing protein</fullName>
    </recommendedName>
</protein>
<dbReference type="EMBL" id="JAOVZW010000025">
    <property type="protein sequence ID" value="MCX8525949.1"/>
    <property type="molecule type" value="Genomic_DNA"/>
</dbReference>
<dbReference type="Proteomes" id="UP001073122">
    <property type="component" value="Unassembled WGS sequence"/>
</dbReference>
<organism evidence="1 2">
    <name type="scientific">Chryseobacterium formosus</name>
    <dbReference type="NCBI Taxonomy" id="1537363"/>
    <lineage>
        <taxon>Bacteria</taxon>
        <taxon>Pseudomonadati</taxon>
        <taxon>Bacteroidota</taxon>
        <taxon>Flavobacteriia</taxon>
        <taxon>Flavobacteriales</taxon>
        <taxon>Weeksellaceae</taxon>
        <taxon>Chryseobacterium group</taxon>
        <taxon>Chryseobacterium</taxon>
    </lineage>
</organism>
<proteinExistence type="predicted"/>